<feature type="compositionally biased region" description="Acidic residues" evidence="10">
    <location>
        <begin position="711"/>
        <end position="721"/>
    </location>
</feature>
<feature type="compositionally biased region" description="Acidic residues" evidence="10">
    <location>
        <begin position="359"/>
        <end position="373"/>
    </location>
</feature>
<keyword evidence="3" id="KW-0808">Transferase</keyword>
<evidence type="ECO:0000259" key="11">
    <source>
        <dbReference type="PROSITE" id="PS50011"/>
    </source>
</evidence>
<dbReference type="FunFam" id="1.10.510.10:FF:000275">
    <property type="entry name" value="SRSF protein kinase 2 isoform X3"/>
    <property type="match status" value="1"/>
</dbReference>
<evidence type="ECO:0000256" key="7">
    <source>
        <dbReference type="ARBA" id="ARBA00047899"/>
    </source>
</evidence>
<dbReference type="Proteomes" id="UP000785679">
    <property type="component" value="Unassembled WGS sequence"/>
</dbReference>
<dbReference type="PANTHER" id="PTHR47634">
    <property type="entry name" value="PROTEIN KINASE DOMAIN-CONTAINING PROTEIN-RELATED"/>
    <property type="match status" value="1"/>
</dbReference>
<evidence type="ECO:0000256" key="5">
    <source>
        <dbReference type="ARBA" id="ARBA00022777"/>
    </source>
</evidence>
<feature type="compositionally biased region" description="Low complexity" evidence="10">
    <location>
        <begin position="348"/>
        <end position="358"/>
    </location>
</feature>
<dbReference type="PANTHER" id="PTHR47634:SF9">
    <property type="entry name" value="PROTEIN KINASE DOMAIN-CONTAINING PROTEIN-RELATED"/>
    <property type="match status" value="1"/>
</dbReference>
<dbReference type="GO" id="GO:0005524">
    <property type="term" value="F:ATP binding"/>
    <property type="evidence" value="ECO:0007669"/>
    <property type="project" value="UniProtKB-UniRule"/>
</dbReference>
<keyword evidence="2" id="KW-0723">Serine/threonine-protein kinase</keyword>
<dbReference type="InterPro" id="IPR000719">
    <property type="entry name" value="Prot_kinase_dom"/>
</dbReference>
<evidence type="ECO:0000313" key="12">
    <source>
        <dbReference type="EMBL" id="TNV85844.1"/>
    </source>
</evidence>
<feature type="compositionally biased region" description="Polar residues" evidence="10">
    <location>
        <begin position="1"/>
        <end position="28"/>
    </location>
</feature>
<dbReference type="GO" id="GO:0004674">
    <property type="term" value="F:protein serine/threonine kinase activity"/>
    <property type="evidence" value="ECO:0007669"/>
    <property type="project" value="UniProtKB-KW"/>
</dbReference>
<evidence type="ECO:0000256" key="8">
    <source>
        <dbReference type="ARBA" id="ARBA00048679"/>
    </source>
</evidence>
<feature type="binding site" evidence="9">
    <location>
        <position position="162"/>
    </location>
    <ligand>
        <name>ATP</name>
        <dbReference type="ChEBI" id="CHEBI:30616"/>
    </ligand>
</feature>
<dbReference type="GO" id="GO:0050684">
    <property type="term" value="P:regulation of mRNA processing"/>
    <property type="evidence" value="ECO:0007669"/>
    <property type="project" value="TreeGrafter"/>
</dbReference>
<comment type="caution">
    <text evidence="12">The sequence shown here is derived from an EMBL/GenBank/DDBJ whole genome shotgun (WGS) entry which is preliminary data.</text>
</comment>
<organism evidence="12 13">
    <name type="scientific">Halteria grandinella</name>
    <dbReference type="NCBI Taxonomy" id="5974"/>
    <lineage>
        <taxon>Eukaryota</taxon>
        <taxon>Sar</taxon>
        <taxon>Alveolata</taxon>
        <taxon>Ciliophora</taxon>
        <taxon>Intramacronucleata</taxon>
        <taxon>Spirotrichea</taxon>
        <taxon>Stichotrichia</taxon>
        <taxon>Sporadotrichida</taxon>
        <taxon>Halteriidae</taxon>
        <taxon>Halteria</taxon>
    </lineage>
</organism>
<gene>
    <name evidence="12" type="ORF">FGO68_gene13850</name>
</gene>
<comment type="catalytic activity">
    <reaction evidence="7">
        <text>L-threonyl-[protein] + ATP = O-phospho-L-threonyl-[protein] + ADP + H(+)</text>
        <dbReference type="Rhea" id="RHEA:46608"/>
        <dbReference type="Rhea" id="RHEA-COMP:11060"/>
        <dbReference type="Rhea" id="RHEA-COMP:11605"/>
        <dbReference type="ChEBI" id="CHEBI:15378"/>
        <dbReference type="ChEBI" id="CHEBI:30013"/>
        <dbReference type="ChEBI" id="CHEBI:30616"/>
        <dbReference type="ChEBI" id="CHEBI:61977"/>
        <dbReference type="ChEBI" id="CHEBI:456216"/>
        <dbReference type="EC" id="2.7.11.1"/>
    </reaction>
</comment>
<protein>
    <recommendedName>
        <fullName evidence="1">non-specific serine/threonine protein kinase</fullName>
        <ecNumber evidence="1">2.7.11.1</ecNumber>
    </recommendedName>
</protein>
<evidence type="ECO:0000256" key="3">
    <source>
        <dbReference type="ARBA" id="ARBA00022679"/>
    </source>
</evidence>
<reference evidence="12" key="1">
    <citation type="submission" date="2019-06" db="EMBL/GenBank/DDBJ databases">
        <authorList>
            <person name="Zheng W."/>
        </authorList>
    </citation>
    <scope>NUCLEOTIDE SEQUENCE</scope>
    <source>
        <strain evidence="12">QDHG01</strain>
    </source>
</reference>
<comment type="catalytic activity">
    <reaction evidence="8">
        <text>L-seryl-[protein] + ATP = O-phospho-L-seryl-[protein] + ADP + H(+)</text>
        <dbReference type="Rhea" id="RHEA:17989"/>
        <dbReference type="Rhea" id="RHEA-COMP:9863"/>
        <dbReference type="Rhea" id="RHEA-COMP:11604"/>
        <dbReference type="ChEBI" id="CHEBI:15378"/>
        <dbReference type="ChEBI" id="CHEBI:29999"/>
        <dbReference type="ChEBI" id="CHEBI:30616"/>
        <dbReference type="ChEBI" id="CHEBI:83421"/>
        <dbReference type="ChEBI" id="CHEBI:456216"/>
        <dbReference type="EC" id="2.7.11.1"/>
    </reaction>
</comment>
<evidence type="ECO:0000256" key="4">
    <source>
        <dbReference type="ARBA" id="ARBA00022741"/>
    </source>
</evidence>
<dbReference type="InterPro" id="IPR011009">
    <property type="entry name" value="Kinase-like_dom_sf"/>
</dbReference>
<keyword evidence="6 9" id="KW-0067">ATP-binding</keyword>
<proteinExistence type="predicted"/>
<keyword evidence="13" id="KW-1185">Reference proteome</keyword>
<feature type="compositionally biased region" description="Low complexity" evidence="10">
    <location>
        <begin position="676"/>
        <end position="686"/>
    </location>
</feature>
<dbReference type="SUPFAM" id="SSF56112">
    <property type="entry name" value="Protein kinase-like (PK-like)"/>
    <property type="match status" value="1"/>
</dbReference>
<evidence type="ECO:0000313" key="13">
    <source>
        <dbReference type="Proteomes" id="UP000785679"/>
    </source>
</evidence>
<feature type="region of interest" description="Disordered" evidence="10">
    <location>
        <begin position="667"/>
        <end position="721"/>
    </location>
</feature>
<feature type="compositionally biased region" description="Basic residues" evidence="10">
    <location>
        <begin position="328"/>
        <end position="344"/>
    </location>
</feature>
<dbReference type="PROSITE" id="PS00107">
    <property type="entry name" value="PROTEIN_KINASE_ATP"/>
    <property type="match status" value="1"/>
</dbReference>
<dbReference type="EC" id="2.7.11.1" evidence="1"/>
<keyword evidence="5" id="KW-0418">Kinase</keyword>
<evidence type="ECO:0000256" key="6">
    <source>
        <dbReference type="ARBA" id="ARBA00022840"/>
    </source>
</evidence>
<dbReference type="InterPro" id="IPR051334">
    <property type="entry name" value="SRPK"/>
</dbReference>
<accession>A0A8J8P4G1</accession>
<dbReference type="GO" id="GO:0000245">
    <property type="term" value="P:spliceosomal complex assembly"/>
    <property type="evidence" value="ECO:0007669"/>
    <property type="project" value="TreeGrafter"/>
</dbReference>
<dbReference type="InterPro" id="IPR008271">
    <property type="entry name" value="Ser/Thr_kinase_AS"/>
</dbReference>
<evidence type="ECO:0000256" key="9">
    <source>
        <dbReference type="PROSITE-ProRule" id="PRU10141"/>
    </source>
</evidence>
<keyword evidence="4 9" id="KW-0547">Nucleotide-binding</keyword>
<dbReference type="Gene3D" id="1.10.510.10">
    <property type="entry name" value="Transferase(Phosphotransferase) domain 1"/>
    <property type="match status" value="1"/>
</dbReference>
<feature type="compositionally biased region" description="Basic and acidic residues" evidence="10">
    <location>
        <begin position="81"/>
        <end position="93"/>
    </location>
</feature>
<feature type="region of interest" description="Disordered" evidence="10">
    <location>
        <begin position="1"/>
        <end position="39"/>
    </location>
</feature>
<evidence type="ECO:0000256" key="1">
    <source>
        <dbReference type="ARBA" id="ARBA00012513"/>
    </source>
</evidence>
<dbReference type="PROSITE" id="PS50011">
    <property type="entry name" value="PROTEIN_KINASE_DOM"/>
    <property type="match status" value="1"/>
</dbReference>
<dbReference type="Pfam" id="PF00069">
    <property type="entry name" value="Pkinase"/>
    <property type="match status" value="2"/>
</dbReference>
<evidence type="ECO:0000256" key="2">
    <source>
        <dbReference type="ARBA" id="ARBA00022527"/>
    </source>
</evidence>
<feature type="domain" description="Protein kinase" evidence="11">
    <location>
        <begin position="133"/>
        <end position="649"/>
    </location>
</feature>
<dbReference type="InterPro" id="IPR017441">
    <property type="entry name" value="Protein_kinase_ATP_BS"/>
</dbReference>
<feature type="region of interest" description="Disordered" evidence="10">
    <location>
        <begin position="328"/>
        <end position="384"/>
    </location>
</feature>
<feature type="region of interest" description="Disordered" evidence="10">
    <location>
        <begin position="64"/>
        <end position="115"/>
    </location>
</feature>
<dbReference type="OrthoDB" id="2649at2759"/>
<dbReference type="AlphaFoldDB" id="A0A8J8P4G1"/>
<dbReference type="PROSITE" id="PS00108">
    <property type="entry name" value="PROTEIN_KINASE_ST"/>
    <property type="match status" value="1"/>
</dbReference>
<dbReference type="Gene3D" id="3.30.200.20">
    <property type="entry name" value="Phosphorylase Kinase, domain 1"/>
    <property type="match status" value="1"/>
</dbReference>
<feature type="compositionally biased region" description="Acidic residues" evidence="10">
    <location>
        <begin position="98"/>
        <end position="114"/>
    </location>
</feature>
<name>A0A8J8P4G1_HALGN</name>
<evidence type="ECO:0000256" key="10">
    <source>
        <dbReference type="SAM" id="MobiDB-lite"/>
    </source>
</evidence>
<sequence>MEPKQDQPSATEESESQTPSLLSTQVSTKNKKKKKKGLSLATLLKRKMSTEDAFAQIGGLGLQFKNQTEKAKQREHHRLKEQRERDRKKRDQSSSDQETTEGEEDESDAEDLPDYSENGYHAIHVGEILDSRYLILQKLGWGHFSTVWLAFSLSDKKLYALKILKSHKKYLESAFDEEAICKIIADNYANSTWAKSVRTYLSNPSLTIQREHTHCLQMYDWFFHHSMSGKHFTMAFEVLGKNLLSLMKKHNYHGIPLPQVREITRQLLMGLDYMHRICKLIHTDIKPENITFALKEGEEFDLLYRHVFSDGRLAELYEREEKIILNKKQAKNQKKKDRKKRKKGGAGAAPQTGAAAAQAEDEEDGDENEEGETQQEATTGSKATKEIEKWNKILSEKDKEYFIPDCFRKPRTPSEDPERSEHNHRLMTYDEQHSILQHPQLKPKGGIQKKYMRVNSQGRLYTDQKQFKDLRPLDDYDVKKLKDMQFQVKLVDMGNACYIDKQFSDIIQTRQYRSPEVIFRGEYDQSADMWSLACTVFELVTGDYLFEPKKGKNYSKNEDHLALISELIGECKNTKFLLSGFKSDKIFDKKGSFKTIKTLKPWSLYDVLIEKYRMKEVEAHYLSDFLGQILKWEPKDRPSAQDMLRHPWFKLAPQFDTKISRRESREYRRVKGYRVSPSKKTSSSESQESEDKQRVQEGGAGAAEDQKEESWESEEEEVEQK</sequence>
<dbReference type="SMART" id="SM00220">
    <property type="entry name" value="S_TKc"/>
    <property type="match status" value="1"/>
</dbReference>
<dbReference type="EMBL" id="RRYP01001513">
    <property type="protein sequence ID" value="TNV85844.1"/>
    <property type="molecule type" value="Genomic_DNA"/>
</dbReference>